<gene>
    <name evidence="1" type="ORF">IE53DRAFT_305455</name>
</gene>
<protein>
    <submittedName>
        <fullName evidence="1">Nucleotide-sugar transporter</fullName>
    </submittedName>
</protein>
<accession>A0ACD0P2P7</accession>
<dbReference type="Proteomes" id="UP000245626">
    <property type="component" value="Unassembled WGS sequence"/>
</dbReference>
<evidence type="ECO:0000313" key="2">
    <source>
        <dbReference type="Proteomes" id="UP000245626"/>
    </source>
</evidence>
<keyword evidence="2" id="KW-1185">Reference proteome</keyword>
<name>A0ACD0P2P7_9BASI</name>
<sequence>LVLLTLQNSLLALVIHRSRMPSGGGGGLYLTGTAVLLSEVGKAIFSSLFGIRSFRLDSAGAGYDASCHPSYTLPTSFDFRRKSRSLSYAIKRFSAKVFTKRSIELLLPAILYVAQNNLQLVAASLLEPATFQVLSQLKIFTTAVFLVLILGRKLDSRQWFSIFFLIFGVAMVQLNAKRSEIPPHAAAVEDPYLDLTSDARTELRLATPGQMSSSTLGFLAILVASVISGFAGVYIEKVVKTGTDLWVANTQLSLFSIAPALVPLIHDAVFHADPGRTWNPMRNFGFWAWATVAIQVAGGLLVALVMKYADNVLKGFATSLAIVLSFTFSVLFLGSEMEFLFILGSSIIILSTLIYSSSS</sequence>
<feature type="non-terminal residue" evidence="1">
    <location>
        <position position="359"/>
    </location>
</feature>
<organism evidence="1 2">
    <name type="scientific">Violaceomyces palustris</name>
    <dbReference type="NCBI Taxonomy" id="1673888"/>
    <lineage>
        <taxon>Eukaryota</taxon>
        <taxon>Fungi</taxon>
        <taxon>Dikarya</taxon>
        <taxon>Basidiomycota</taxon>
        <taxon>Ustilaginomycotina</taxon>
        <taxon>Ustilaginomycetes</taxon>
        <taxon>Violaceomycetales</taxon>
        <taxon>Violaceomycetaceae</taxon>
        <taxon>Violaceomyces</taxon>
    </lineage>
</organism>
<proteinExistence type="predicted"/>
<dbReference type="EMBL" id="KZ819778">
    <property type="protein sequence ID" value="PWN52418.1"/>
    <property type="molecule type" value="Genomic_DNA"/>
</dbReference>
<evidence type="ECO:0000313" key="1">
    <source>
        <dbReference type="EMBL" id="PWN52418.1"/>
    </source>
</evidence>
<reference evidence="1 2" key="1">
    <citation type="journal article" date="2018" name="Mol. Biol. Evol.">
        <title>Broad Genomic Sampling Reveals a Smut Pathogenic Ancestry of the Fungal Clade Ustilaginomycotina.</title>
        <authorList>
            <person name="Kijpornyongpan T."/>
            <person name="Mondo S.J."/>
            <person name="Barry K."/>
            <person name="Sandor L."/>
            <person name="Lee J."/>
            <person name="Lipzen A."/>
            <person name="Pangilinan J."/>
            <person name="LaButti K."/>
            <person name="Hainaut M."/>
            <person name="Henrissat B."/>
            <person name="Grigoriev I.V."/>
            <person name="Spatafora J.W."/>
            <person name="Aime M.C."/>
        </authorList>
    </citation>
    <scope>NUCLEOTIDE SEQUENCE [LARGE SCALE GENOMIC DNA]</scope>
    <source>
        <strain evidence="1 2">SA 807</strain>
    </source>
</reference>
<feature type="non-terminal residue" evidence="1">
    <location>
        <position position="1"/>
    </location>
</feature>